<keyword evidence="1" id="KW-0805">Transcription regulation</keyword>
<dbReference type="InterPro" id="IPR036390">
    <property type="entry name" value="WH_DNA-bd_sf"/>
</dbReference>
<dbReference type="PROSITE" id="PS50995">
    <property type="entry name" value="HTH_MARR_2"/>
    <property type="match status" value="1"/>
</dbReference>
<evidence type="ECO:0000313" key="5">
    <source>
        <dbReference type="EMBL" id="MFC6333486.1"/>
    </source>
</evidence>
<feature type="domain" description="HTH marR-type" evidence="4">
    <location>
        <begin position="7"/>
        <end position="139"/>
    </location>
</feature>
<keyword evidence="6" id="KW-1185">Reference proteome</keyword>
<accession>A0ABW1V5J9</accession>
<dbReference type="SMART" id="SM00347">
    <property type="entry name" value="HTH_MARR"/>
    <property type="match status" value="1"/>
</dbReference>
<name>A0ABW1V5J9_9BACL</name>
<dbReference type="PROSITE" id="PS01117">
    <property type="entry name" value="HTH_MARR_1"/>
    <property type="match status" value="1"/>
</dbReference>
<dbReference type="InterPro" id="IPR023187">
    <property type="entry name" value="Tscrpt_reg_MarR-type_CS"/>
</dbReference>
<sequence length="147" mass="17229">MSEQDRLMSIGFLLGVTHRKLAASLHHRLKAYDITPEQWSVLYHVIHEEGMIQKSIAEQTYKDKPTVTRILHQLEHKGWIVRQADAVDRRSYRIYSTEQGRKLIAQTTAIEESITDEVMHCLGEKEHEHLKQMLLKLNDYFGQDMES</sequence>
<dbReference type="PRINTS" id="PR00598">
    <property type="entry name" value="HTHMARR"/>
</dbReference>
<evidence type="ECO:0000256" key="1">
    <source>
        <dbReference type="ARBA" id="ARBA00023015"/>
    </source>
</evidence>
<keyword evidence="3" id="KW-0804">Transcription</keyword>
<evidence type="ECO:0000256" key="2">
    <source>
        <dbReference type="ARBA" id="ARBA00023125"/>
    </source>
</evidence>
<reference evidence="6" key="1">
    <citation type="journal article" date="2019" name="Int. J. Syst. Evol. Microbiol.">
        <title>The Global Catalogue of Microorganisms (GCM) 10K type strain sequencing project: providing services to taxonomists for standard genome sequencing and annotation.</title>
        <authorList>
            <consortium name="The Broad Institute Genomics Platform"/>
            <consortium name="The Broad Institute Genome Sequencing Center for Infectious Disease"/>
            <person name="Wu L."/>
            <person name="Ma J."/>
        </authorList>
    </citation>
    <scope>NUCLEOTIDE SEQUENCE [LARGE SCALE GENOMIC DNA]</scope>
    <source>
        <strain evidence="6">PCU 280</strain>
    </source>
</reference>
<comment type="caution">
    <text evidence="5">The sequence shown here is derived from an EMBL/GenBank/DDBJ whole genome shotgun (WGS) entry which is preliminary data.</text>
</comment>
<dbReference type="InterPro" id="IPR036388">
    <property type="entry name" value="WH-like_DNA-bd_sf"/>
</dbReference>
<dbReference type="PANTHER" id="PTHR33164">
    <property type="entry name" value="TRANSCRIPTIONAL REGULATOR, MARR FAMILY"/>
    <property type="match status" value="1"/>
</dbReference>
<dbReference type="InterPro" id="IPR000835">
    <property type="entry name" value="HTH_MarR-typ"/>
</dbReference>
<evidence type="ECO:0000313" key="6">
    <source>
        <dbReference type="Proteomes" id="UP001596233"/>
    </source>
</evidence>
<evidence type="ECO:0000259" key="4">
    <source>
        <dbReference type="PROSITE" id="PS50995"/>
    </source>
</evidence>
<dbReference type="RefSeq" id="WP_379235012.1">
    <property type="nucleotide sequence ID" value="NZ_JBHSTE010000004.1"/>
</dbReference>
<dbReference type="Pfam" id="PF01047">
    <property type="entry name" value="MarR"/>
    <property type="match status" value="1"/>
</dbReference>
<keyword evidence="2" id="KW-0238">DNA-binding</keyword>
<evidence type="ECO:0000256" key="3">
    <source>
        <dbReference type="ARBA" id="ARBA00023163"/>
    </source>
</evidence>
<proteinExistence type="predicted"/>
<dbReference type="Gene3D" id="1.10.10.10">
    <property type="entry name" value="Winged helix-like DNA-binding domain superfamily/Winged helix DNA-binding domain"/>
    <property type="match status" value="1"/>
</dbReference>
<gene>
    <name evidence="5" type="ORF">ACFP56_12725</name>
</gene>
<dbReference type="SUPFAM" id="SSF46785">
    <property type="entry name" value="Winged helix' DNA-binding domain"/>
    <property type="match status" value="1"/>
</dbReference>
<dbReference type="EMBL" id="JBHSTE010000004">
    <property type="protein sequence ID" value="MFC6333486.1"/>
    <property type="molecule type" value="Genomic_DNA"/>
</dbReference>
<protein>
    <submittedName>
        <fullName evidence="5">MarR family winged helix-turn-helix transcriptional regulator</fullName>
    </submittedName>
</protein>
<dbReference type="PANTHER" id="PTHR33164:SF64">
    <property type="entry name" value="TRANSCRIPTIONAL REGULATOR SLYA"/>
    <property type="match status" value="1"/>
</dbReference>
<dbReference type="Proteomes" id="UP001596233">
    <property type="component" value="Unassembled WGS sequence"/>
</dbReference>
<dbReference type="InterPro" id="IPR039422">
    <property type="entry name" value="MarR/SlyA-like"/>
</dbReference>
<organism evidence="5 6">
    <name type="scientific">Paenibacillus septentrionalis</name>
    <dbReference type="NCBI Taxonomy" id="429342"/>
    <lineage>
        <taxon>Bacteria</taxon>
        <taxon>Bacillati</taxon>
        <taxon>Bacillota</taxon>
        <taxon>Bacilli</taxon>
        <taxon>Bacillales</taxon>
        <taxon>Paenibacillaceae</taxon>
        <taxon>Paenibacillus</taxon>
    </lineage>
</organism>